<dbReference type="InterPro" id="IPR004709">
    <property type="entry name" value="NaH_exchanger"/>
</dbReference>
<accession>A0ABT0CBC5</accession>
<comment type="caution">
    <text evidence="14">The sequence shown here is derived from an EMBL/GenBank/DDBJ whole genome shotgun (WGS) entry which is preliminary data.</text>
</comment>
<proteinExistence type="inferred from homology"/>
<evidence type="ECO:0000313" key="15">
    <source>
        <dbReference type="Proteomes" id="UP000830835"/>
    </source>
</evidence>
<feature type="transmembrane region" description="Helical" evidence="12">
    <location>
        <begin position="157"/>
        <end position="177"/>
    </location>
</feature>
<dbReference type="Proteomes" id="UP000830835">
    <property type="component" value="Unassembled WGS sequence"/>
</dbReference>
<name>A0ABT0CBC5_THEVL</name>
<feature type="transmembrane region" description="Helical" evidence="12">
    <location>
        <begin position="415"/>
        <end position="435"/>
    </location>
</feature>
<evidence type="ECO:0000256" key="12">
    <source>
        <dbReference type="RuleBase" id="RU366002"/>
    </source>
</evidence>
<feature type="transmembrane region" description="Helical" evidence="12">
    <location>
        <begin position="227"/>
        <end position="249"/>
    </location>
</feature>
<evidence type="ECO:0000256" key="3">
    <source>
        <dbReference type="ARBA" id="ARBA00022448"/>
    </source>
</evidence>
<comment type="similarity">
    <text evidence="2 12">Belongs to the monovalent cation:proton antiporter 1 (CPA1) transporter (TC 2.A.36) family.</text>
</comment>
<keyword evidence="8 12" id="KW-0915">Sodium</keyword>
<dbReference type="PRINTS" id="PR01084">
    <property type="entry name" value="NAHEXCHNGR"/>
</dbReference>
<dbReference type="InterPro" id="IPR006153">
    <property type="entry name" value="Cation/H_exchanger_TM"/>
</dbReference>
<feature type="transmembrane region" description="Helical" evidence="12">
    <location>
        <begin position="128"/>
        <end position="151"/>
    </location>
</feature>
<comment type="subcellular location">
    <subcellularLocation>
        <location evidence="1 12">Cell membrane</location>
        <topology evidence="1 12">Multi-pass membrane protein</topology>
    </subcellularLocation>
</comment>
<dbReference type="PANTHER" id="PTHR10110:SF195">
    <property type="entry name" value="NA(+)_H(+) ANTIPORTER NHAS2"/>
    <property type="match status" value="1"/>
</dbReference>
<reference evidence="14" key="1">
    <citation type="submission" date="2021-02" db="EMBL/GenBank/DDBJ databases">
        <title>The CRISPR/cas machinery reduction and long-range gene transfer in the hot spring cyanobacterium Synechococcus.</title>
        <authorList>
            <person name="Dvorak P."/>
            <person name="Jahodarova E."/>
            <person name="Hasler P."/>
            <person name="Poulickova A."/>
        </authorList>
    </citation>
    <scope>NUCLEOTIDE SEQUENCE</scope>
    <source>
        <strain evidence="14">Rupite</strain>
    </source>
</reference>
<evidence type="ECO:0000259" key="13">
    <source>
        <dbReference type="Pfam" id="PF00999"/>
    </source>
</evidence>
<evidence type="ECO:0000256" key="8">
    <source>
        <dbReference type="ARBA" id="ARBA00023053"/>
    </source>
</evidence>
<evidence type="ECO:0000256" key="11">
    <source>
        <dbReference type="ARBA" id="ARBA00023201"/>
    </source>
</evidence>
<feature type="transmembrane region" description="Helical" evidence="12">
    <location>
        <begin position="198"/>
        <end position="215"/>
    </location>
</feature>
<dbReference type="RefSeq" id="WP_244350318.1">
    <property type="nucleotide sequence ID" value="NZ_JAFIRA010000020.1"/>
</dbReference>
<keyword evidence="3 12" id="KW-0813">Transport</keyword>
<evidence type="ECO:0000256" key="4">
    <source>
        <dbReference type="ARBA" id="ARBA00022449"/>
    </source>
</evidence>
<comment type="caution">
    <text evidence="12">Lacks conserved residue(s) required for the propagation of feature annotation.</text>
</comment>
<dbReference type="EMBL" id="JAFIRA010000020">
    <property type="protein sequence ID" value="MCJ2543041.1"/>
    <property type="molecule type" value="Genomic_DNA"/>
</dbReference>
<keyword evidence="15" id="KW-1185">Reference proteome</keyword>
<feature type="transmembrane region" description="Helical" evidence="12">
    <location>
        <begin position="340"/>
        <end position="361"/>
    </location>
</feature>
<evidence type="ECO:0000313" key="14">
    <source>
        <dbReference type="EMBL" id="MCJ2543041.1"/>
    </source>
</evidence>
<keyword evidence="9 12" id="KW-0406">Ion transport</keyword>
<evidence type="ECO:0000256" key="1">
    <source>
        <dbReference type="ARBA" id="ARBA00004651"/>
    </source>
</evidence>
<comment type="function">
    <text evidence="12">Na(+)/H(+) antiporter that extrudes sodium in exchange for external protons.</text>
</comment>
<dbReference type="InterPro" id="IPR004705">
    <property type="entry name" value="Cation/H_exchanger_CPA1_bac"/>
</dbReference>
<feature type="transmembrane region" description="Helical" evidence="12">
    <location>
        <begin position="76"/>
        <end position="93"/>
    </location>
</feature>
<organism evidence="14 15">
    <name type="scientific">Thermostichus vulcanus str. 'Rupite'</name>
    <dbReference type="NCBI Taxonomy" id="2813851"/>
    <lineage>
        <taxon>Bacteria</taxon>
        <taxon>Bacillati</taxon>
        <taxon>Cyanobacteriota</taxon>
        <taxon>Cyanophyceae</taxon>
        <taxon>Thermostichales</taxon>
        <taxon>Thermostichaceae</taxon>
        <taxon>Thermostichus</taxon>
    </lineage>
</organism>
<dbReference type="Gene3D" id="6.10.140.1330">
    <property type="match status" value="1"/>
</dbReference>
<dbReference type="Pfam" id="PF00999">
    <property type="entry name" value="Na_H_Exchanger"/>
    <property type="match status" value="1"/>
</dbReference>
<dbReference type="NCBIfam" id="TIGR00831">
    <property type="entry name" value="a_cpa1"/>
    <property type="match status" value="1"/>
</dbReference>
<keyword evidence="7 12" id="KW-1133">Transmembrane helix</keyword>
<dbReference type="InterPro" id="IPR018422">
    <property type="entry name" value="Cation/H_exchanger_CPA1"/>
</dbReference>
<dbReference type="PANTHER" id="PTHR10110">
    <property type="entry name" value="SODIUM/HYDROGEN EXCHANGER"/>
    <property type="match status" value="1"/>
</dbReference>
<feature type="transmembrane region" description="Helical" evidence="12">
    <location>
        <begin position="311"/>
        <end position="328"/>
    </location>
</feature>
<evidence type="ECO:0000256" key="10">
    <source>
        <dbReference type="ARBA" id="ARBA00023136"/>
    </source>
</evidence>
<keyword evidence="6 12" id="KW-0812">Transmembrane</keyword>
<keyword evidence="11 12" id="KW-0739">Sodium transport</keyword>
<evidence type="ECO:0000256" key="7">
    <source>
        <dbReference type="ARBA" id="ARBA00022989"/>
    </source>
</evidence>
<keyword evidence="10 12" id="KW-0472">Membrane</keyword>
<evidence type="ECO:0000256" key="9">
    <source>
        <dbReference type="ARBA" id="ARBA00023065"/>
    </source>
</evidence>
<keyword evidence="5 12" id="KW-1003">Cell membrane</keyword>
<gene>
    <name evidence="14" type="ORF">JX360_09005</name>
</gene>
<feature type="transmembrane region" description="Helical" evidence="12">
    <location>
        <begin position="261"/>
        <end position="291"/>
    </location>
</feature>
<evidence type="ECO:0000256" key="5">
    <source>
        <dbReference type="ARBA" id="ARBA00022475"/>
    </source>
</evidence>
<sequence length="559" mass="60736">MLDGIPLAGFNLNCHFSPQVLATALATLAESEVLDALESEVIKANLERFLLVLTVSLSVATLPQVFRWVRQIPYTLLLVIVGAALALVDVRLVNLSPELILTIFLPPLLFEAAWNLKWRDLRRDLFPITLFAVVGVIISVMGIGLGLAQWAGIPLSLALLIGASLSATDPVSVIALFRELGVGERIKTLMEGESLFNDGVAVVAFGLLVGIPLGIETFDLQVTVLRVFTVVGIGVGMGALVGFGISYLTQRFDLPLVEQSLTLIAAYGTYLVVEELGGSGVIGVVTTGLILGNFGSRIGMNPRTRLIVSEFWEFLAFFVNSIVFLLIGDQIQYSILGENLIPIGVAITAMVISRALSTYGLSSFCNVTLLSNRGASGAEPISWKAQTVLWWGGLRGSVSIALALSVPESLPGREAIIATVFGVVLFTLLVQGLTVKPLLVGLDLLGDQPLKQEYMEKLARRAALQRVLEHLMQMDGRIEVEVDFYQYQKALVEGGIRDLEEEISALQSKHPLLKDYAAEQLREELLSIEADTYAEYVRSGQLNRELASFLQEVLRQSLS</sequence>
<evidence type="ECO:0000256" key="6">
    <source>
        <dbReference type="ARBA" id="ARBA00022692"/>
    </source>
</evidence>
<feature type="domain" description="Cation/H+ exchanger transmembrane" evidence="13">
    <location>
        <begin position="56"/>
        <end position="440"/>
    </location>
</feature>
<feature type="transmembrane region" description="Helical" evidence="12">
    <location>
        <begin position="99"/>
        <end position="116"/>
    </location>
</feature>
<keyword evidence="4 12" id="KW-0050">Antiport</keyword>
<evidence type="ECO:0000256" key="2">
    <source>
        <dbReference type="ARBA" id="ARBA00007367"/>
    </source>
</evidence>
<protein>
    <submittedName>
        <fullName evidence="14">Na+/H+ antiporter</fullName>
    </submittedName>
</protein>